<evidence type="ECO:0000256" key="7">
    <source>
        <dbReference type="ARBA" id="ARBA00022982"/>
    </source>
</evidence>
<keyword evidence="8 12" id="KW-0408">Iron</keyword>
<dbReference type="InterPro" id="IPR017938">
    <property type="entry name" value="Riboflavin_synthase-like_b-brl"/>
</dbReference>
<dbReference type="PROSITE" id="PS51384">
    <property type="entry name" value="FAD_FR"/>
    <property type="match status" value="1"/>
</dbReference>
<proteinExistence type="inferred from homology"/>
<dbReference type="EMBL" id="FMWL01000026">
    <property type="protein sequence ID" value="SCZ81932.1"/>
    <property type="molecule type" value="Genomic_DNA"/>
</dbReference>
<dbReference type="Gene3D" id="2.40.30.10">
    <property type="entry name" value="Translation factors"/>
    <property type="match status" value="1"/>
</dbReference>
<evidence type="ECO:0000256" key="9">
    <source>
        <dbReference type="ARBA" id="ARBA00023014"/>
    </source>
</evidence>
<keyword evidence="7" id="KW-0249">Electron transport</keyword>
<dbReference type="InterPro" id="IPR017927">
    <property type="entry name" value="FAD-bd_FR_type"/>
</dbReference>
<evidence type="ECO:0000256" key="5">
    <source>
        <dbReference type="ARBA" id="ARBA00022723"/>
    </source>
</evidence>
<dbReference type="PANTHER" id="PTHR43513">
    <property type="entry name" value="DIHYDROOROTATE DEHYDROGENASE B (NAD(+)), ELECTRON TRANSFER SUBUNIT"/>
    <property type="match status" value="1"/>
</dbReference>
<dbReference type="Pfam" id="PF00175">
    <property type="entry name" value="NAD_binding_1"/>
    <property type="match status" value="1"/>
</dbReference>
<name>A0A1G5S6A6_9FIRM</name>
<comment type="similarity">
    <text evidence="1">Belongs to the PyrK family.</text>
</comment>
<dbReference type="GO" id="GO:0051537">
    <property type="term" value="F:2 iron, 2 sulfur cluster binding"/>
    <property type="evidence" value="ECO:0007669"/>
    <property type="project" value="UniProtKB-KW"/>
</dbReference>
<dbReference type="PIRSF" id="PIRSF006816">
    <property type="entry name" value="Cyc3_hyd_g"/>
    <property type="match status" value="1"/>
</dbReference>
<dbReference type="InterPro" id="IPR019480">
    <property type="entry name" value="Dihydroorotate_DH_Fe-S-bd"/>
</dbReference>
<dbReference type="STRING" id="1120920.SAMN03080599_03178"/>
<dbReference type="GO" id="GO:0046872">
    <property type="term" value="F:metal ion binding"/>
    <property type="evidence" value="ECO:0007669"/>
    <property type="project" value="UniProtKB-KW"/>
</dbReference>
<gene>
    <name evidence="14" type="ORF">SAMN03080599_03178</name>
</gene>
<dbReference type="RefSeq" id="WP_092593233.1">
    <property type="nucleotide sequence ID" value="NZ_FMWL01000026.1"/>
</dbReference>
<dbReference type="InterPro" id="IPR039261">
    <property type="entry name" value="FNR_nucleotide-bd"/>
</dbReference>
<dbReference type="SUPFAM" id="SSF63380">
    <property type="entry name" value="Riboflavin synthase domain-like"/>
    <property type="match status" value="1"/>
</dbReference>
<evidence type="ECO:0000256" key="1">
    <source>
        <dbReference type="ARBA" id="ARBA00006422"/>
    </source>
</evidence>
<organism evidence="14 15">
    <name type="scientific">Acidaminobacter hydrogenoformans DSM 2784</name>
    <dbReference type="NCBI Taxonomy" id="1120920"/>
    <lineage>
        <taxon>Bacteria</taxon>
        <taxon>Bacillati</taxon>
        <taxon>Bacillota</taxon>
        <taxon>Clostridia</taxon>
        <taxon>Peptostreptococcales</taxon>
        <taxon>Acidaminobacteraceae</taxon>
        <taxon>Acidaminobacter</taxon>
    </lineage>
</organism>
<dbReference type="PANTHER" id="PTHR43513:SF3">
    <property type="entry name" value="DIHYDROOROTATE DEHYDROGENASE B (NAD(+)), ELECTRON TRANSFER SUBUNIT-RELATED"/>
    <property type="match status" value="1"/>
</dbReference>
<dbReference type="GO" id="GO:0016491">
    <property type="term" value="F:oxidoreductase activity"/>
    <property type="evidence" value="ECO:0007669"/>
    <property type="project" value="InterPro"/>
</dbReference>
<evidence type="ECO:0000256" key="4">
    <source>
        <dbReference type="ARBA" id="ARBA00022714"/>
    </source>
</evidence>
<evidence type="ECO:0000256" key="12">
    <source>
        <dbReference type="PIRSR" id="PIRSR006816-2"/>
    </source>
</evidence>
<comment type="cofactor">
    <cofactor evidence="10">
        <name>[2Fe-2S] cluster</name>
        <dbReference type="ChEBI" id="CHEBI:190135"/>
    </cofactor>
</comment>
<dbReference type="InterPro" id="IPR037117">
    <property type="entry name" value="Dihydroorotate_DH_ele_sf"/>
</dbReference>
<feature type="binding site" evidence="11">
    <location>
        <begin position="53"/>
        <end position="56"/>
    </location>
    <ligand>
        <name>FAD</name>
        <dbReference type="ChEBI" id="CHEBI:57692"/>
    </ligand>
</feature>
<keyword evidence="5 12" id="KW-0479">Metal-binding</keyword>
<dbReference type="Gene3D" id="2.10.240.10">
    <property type="entry name" value="Dihydroorotate dehydrogenase, electron transfer subunit"/>
    <property type="match status" value="1"/>
</dbReference>
<keyword evidence="4 12" id="KW-0001">2Fe-2S</keyword>
<feature type="binding site" evidence="12">
    <location>
        <position position="221"/>
    </location>
    <ligand>
        <name>[2Fe-2S] cluster</name>
        <dbReference type="ChEBI" id="CHEBI:190135"/>
    </ligand>
</feature>
<dbReference type="Proteomes" id="UP000199208">
    <property type="component" value="Unassembled WGS sequence"/>
</dbReference>
<dbReference type="GO" id="GO:0006221">
    <property type="term" value="P:pyrimidine nucleotide biosynthetic process"/>
    <property type="evidence" value="ECO:0007669"/>
    <property type="project" value="InterPro"/>
</dbReference>
<evidence type="ECO:0000256" key="11">
    <source>
        <dbReference type="PIRSR" id="PIRSR006816-1"/>
    </source>
</evidence>
<dbReference type="InterPro" id="IPR001433">
    <property type="entry name" value="OxRdtase_FAD/NAD-bd"/>
</dbReference>
<evidence type="ECO:0000259" key="13">
    <source>
        <dbReference type="PROSITE" id="PS51384"/>
    </source>
</evidence>
<dbReference type="AlphaFoldDB" id="A0A1G5S6A6"/>
<dbReference type="Gene3D" id="3.40.50.80">
    <property type="entry name" value="Nucleotide-binding domain of ferredoxin-NADP reductase (FNR) module"/>
    <property type="match status" value="1"/>
</dbReference>
<dbReference type="Pfam" id="PF10418">
    <property type="entry name" value="DHODB_Fe-S_bind"/>
    <property type="match status" value="1"/>
</dbReference>
<evidence type="ECO:0000256" key="3">
    <source>
        <dbReference type="ARBA" id="ARBA00022630"/>
    </source>
</evidence>
<keyword evidence="15" id="KW-1185">Reference proteome</keyword>
<dbReference type="CDD" id="cd06218">
    <property type="entry name" value="DHOD_e_trans"/>
    <property type="match status" value="1"/>
</dbReference>
<evidence type="ECO:0000313" key="15">
    <source>
        <dbReference type="Proteomes" id="UP000199208"/>
    </source>
</evidence>
<keyword evidence="9 12" id="KW-0411">Iron-sulfur</keyword>
<dbReference type="GO" id="GO:0050660">
    <property type="term" value="F:flavin adenine dinucleotide binding"/>
    <property type="evidence" value="ECO:0007669"/>
    <property type="project" value="InterPro"/>
</dbReference>
<feature type="binding site" evidence="11">
    <location>
        <begin position="75"/>
        <end position="76"/>
    </location>
    <ligand>
        <name>FAD</name>
        <dbReference type="ChEBI" id="CHEBI:57692"/>
    </ligand>
</feature>
<comment type="cofactor">
    <cofactor evidence="12">
        <name>[2Fe-2S] cluster</name>
        <dbReference type="ChEBI" id="CHEBI:190135"/>
    </cofactor>
    <text evidence="12">Binds 1 [2Fe-2S] cluster per subunit.</text>
</comment>
<feature type="binding site" evidence="12">
    <location>
        <position position="229"/>
    </location>
    <ligand>
        <name>[2Fe-2S] cluster</name>
        <dbReference type="ChEBI" id="CHEBI:190135"/>
    </ligand>
</feature>
<dbReference type="OrthoDB" id="9789468at2"/>
<evidence type="ECO:0000256" key="10">
    <source>
        <dbReference type="ARBA" id="ARBA00034078"/>
    </source>
</evidence>
<keyword evidence="2" id="KW-0813">Transport</keyword>
<protein>
    <submittedName>
        <fullName evidence="14">Dihydroorotate dehydrogenase electron transfer subunit</fullName>
    </submittedName>
</protein>
<comment type="cofactor">
    <cofactor evidence="11">
        <name>FAD</name>
        <dbReference type="ChEBI" id="CHEBI:57692"/>
    </cofactor>
    <text evidence="11">Binds 1 FAD per subunit.</text>
</comment>
<accession>A0A1G5S6A6</accession>
<feature type="binding site" evidence="12">
    <location>
        <position position="245"/>
    </location>
    <ligand>
        <name>[2Fe-2S] cluster</name>
        <dbReference type="ChEBI" id="CHEBI:190135"/>
    </ligand>
</feature>
<evidence type="ECO:0000256" key="2">
    <source>
        <dbReference type="ARBA" id="ARBA00022448"/>
    </source>
</evidence>
<keyword evidence="6 11" id="KW-0274">FAD</keyword>
<dbReference type="PRINTS" id="PR00409">
    <property type="entry name" value="PHDIOXRDTASE"/>
</dbReference>
<dbReference type="SUPFAM" id="SSF52343">
    <property type="entry name" value="Ferredoxin reductase-like, C-terminal NADP-linked domain"/>
    <property type="match status" value="1"/>
</dbReference>
<evidence type="ECO:0000256" key="8">
    <source>
        <dbReference type="ARBA" id="ARBA00023004"/>
    </source>
</evidence>
<dbReference type="InterPro" id="IPR012165">
    <property type="entry name" value="Cyt_c3_hydrogenase_gsu"/>
</dbReference>
<feature type="domain" description="FAD-binding FR-type" evidence="13">
    <location>
        <begin position="2"/>
        <end position="100"/>
    </location>
</feature>
<keyword evidence="3 11" id="KW-0285">Flavoprotein</keyword>
<feature type="binding site" evidence="12">
    <location>
        <position position="226"/>
    </location>
    <ligand>
        <name>[2Fe-2S] cluster</name>
        <dbReference type="ChEBI" id="CHEBI:190135"/>
    </ligand>
</feature>
<dbReference type="InterPro" id="IPR050353">
    <property type="entry name" value="PyrK_electron_transfer"/>
</dbReference>
<feature type="binding site" evidence="11">
    <location>
        <begin position="68"/>
        <end position="70"/>
    </location>
    <ligand>
        <name>FAD</name>
        <dbReference type="ChEBI" id="CHEBI:57692"/>
    </ligand>
</feature>
<reference evidence="14 15" key="1">
    <citation type="submission" date="2016-10" db="EMBL/GenBank/DDBJ databases">
        <authorList>
            <person name="de Groot N.N."/>
        </authorList>
    </citation>
    <scope>NUCLEOTIDE SEQUENCE [LARGE SCALE GENOMIC DNA]</scope>
    <source>
        <strain evidence="14 15">DSM 2784</strain>
    </source>
</reference>
<sequence>MKAIRDLKIIKIDEIAKGIFSLVLERHLDFGALKPGQFFNLALKSRELPLLKRPISLSTWDDTTMTFVIRKVGKGTELLCAAQPGEWVSAVGPLGNGFDLEAPAAEATLLGGGIGTAPLLALAEMLSAAGTKVNVYLGYQNEPYLVENFKKVADGLFIATMEPVDGLYHGNVVEYWMAQEADETERHVYSCGPDAMLHMVQLSLKSRSQKGHLLTEERMACGIGACLTCAKPIERDGEVHMLRTCIEGPVFKAEEVVFECK</sequence>
<evidence type="ECO:0000313" key="14">
    <source>
        <dbReference type="EMBL" id="SCZ81932.1"/>
    </source>
</evidence>
<evidence type="ECO:0000256" key="6">
    <source>
        <dbReference type="ARBA" id="ARBA00022827"/>
    </source>
</evidence>